<dbReference type="Proteomes" id="UP001241377">
    <property type="component" value="Unassembled WGS sequence"/>
</dbReference>
<gene>
    <name evidence="1" type="ORF">QFC19_009437</name>
</gene>
<name>A0ACC2UV79_9TREE</name>
<organism evidence="1 2">
    <name type="scientific">Naganishia cerealis</name>
    <dbReference type="NCBI Taxonomy" id="610337"/>
    <lineage>
        <taxon>Eukaryota</taxon>
        <taxon>Fungi</taxon>
        <taxon>Dikarya</taxon>
        <taxon>Basidiomycota</taxon>
        <taxon>Agaricomycotina</taxon>
        <taxon>Tremellomycetes</taxon>
        <taxon>Filobasidiales</taxon>
        <taxon>Filobasidiaceae</taxon>
        <taxon>Naganishia</taxon>
    </lineage>
</organism>
<protein>
    <submittedName>
        <fullName evidence="1">Uncharacterized protein</fullName>
    </submittedName>
</protein>
<reference evidence="1" key="1">
    <citation type="submission" date="2023-04" db="EMBL/GenBank/DDBJ databases">
        <title>Draft Genome sequencing of Naganishia species isolated from polar environments using Oxford Nanopore Technology.</title>
        <authorList>
            <person name="Leo P."/>
            <person name="Venkateswaran K."/>
        </authorList>
    </citation>
    <scope>NUCLEOTIDE SEQUENCE</scope>
    <source>
        <strain evidence="1">MNA-CCFEE 5261</strain>
    </source>
</reference>
<accession>A0ACC2UV79</accession>
<keyword evidence="2" id="KW-1185">Reference proteome</keyword>
<dbReference type="EMBL" id="JASBWR010000162">
    <property type="protein sequence ID" value="KAJ9090763.1"/>
    <property type="molecule type" value="Genomic_DNA"/>
</dbReference>
<comment type="caution">
    <text evidence="1">The sequence shown here is derived from an EMBL/GenBank/DDBJ whole genome shotgun (WGS) entry which is preliminary data.</text>
</comment>
<evidence type="ECO:0000313" key="1">
    <source>
        <dbReference type="EMBL" id="KAJ9090763.1"/>
    </source>
</evidence>
<evidence type="ECO:0000313" key="2">
    <source>
        <dbReference type="Proteomes" id="UP001241377"/>
    </source>
</evidence>
<proteinExistence type="predicted"/>
<sequence length="972" mass="109541">MVLEAHLLNTSTQMSLFGANSAPQTNQGGFGALGQQQSSNGSAPTSTVSTNNPPAPSLQTQSSVSGPIASSNPSKLVKDLLESANNLPRPTNAGLGSLHLTLSELQKRSDRMRKNTEDTQSFKRAHYLLASSGVNADDIEDELKTIDMNSLARVQSSTVAAPPTSREAASNIDNYITTKKDENILSAIEQSLSNASKDFDKFINQSVSIDWKVRRDELRKSFGIIKASEDLDAPDTKRRAFLWNRSLPGNYHILAPLAKDTNAPPPRQMSREKFESHAQVVYHLNEARMSNSLFPLASRFEDANKQYHDTKSRQVADAWRVLIDLTDEKKSKVSQEQMFHTEYLTLPSRSHTLTDKIIRSGKGYLEKQFYAYLDEIYMKDDKKDGFVPATNINKVSYFINKVVTRNNAGVIDRTLNVNGTPLWVLIYYLLRSGLYQDAVEVTNINKELFTKLDKNFPIYLKNYVESGCLSLPSDLSDRIQSEFSKQFAFVKEDSNEGFDPYKYTLYKIIGKCGLSKKALPHVLNLSIEDWTWFHFSIINETGSNHNQSKLVFENYSLEDFQAKILQLGAKRFNSSSKNPLFLKTLLMSGLFESAVQYTYENINECDAVHLAIGLCYYGLLKVARKNPPHDSLFILGSNGLPEINFSRLLGSYTRSFKISDPKVACQYLILIGMGDGGNSHEELSKCHEALRELILISREFNMLLGELDQTTGQKVPGLLERQRSLIQLASREQFERKIIDVAARRCEEEGRTFDALLLYQLCLEFDTVVSLISKLMGEILSTVDLDKPLIGYGNYENINGESQAADTIDNNIILLSQHIMNVFNKNSIINSHIRPGVKETCNILISIISIRDYFVNKEWYKVLEAMKALELVPIDPTLNLVQVRKMAENVHQNQDNNLIKVIPSLLVMVMTSISQLNYAILTKKYQTLGNEMEELSNLKNMARNCMVFAGMIQYKMPGETYSLLINLESLLS</sequence>